<comment type="caution">
    <text evidence="2">The sequence shown here is derived from an EMBL/GenBank/DDBJ whole genome shotgun (WGS) entry which is preliminary data.</text>
</comment>
<feature type="domain" description="RNHCP" evidence="1">
    <location>
        <begin position="8"/>
        <end position="89"/>
    </location>
</feature>
<reference evidence="3" key="1">
    <citation type="journal article" date="2019" name="Int. J. Syst. Evol. Microbiol.">
        <title>The Global Catalogue of Microorganisms (GCM) 10K type strain sequencing project: providing services to taxonomists for standard genome sequencing and annotation.</title>
        <authorList>
            <consortium name="The Broad Institute Genomics Platform"/>
            <consortium name="The Broad Institute Genome Sequencing Center for Infectious Disease"/>
            <person name="Wu L."/>
            <person name="Ma J."/>
        </authorList>
    </citation>
    <scope>NUCLEOTIDE SEQUENCE [LARGE SCALE GENOMIC DNA]</scope>
    <source>
        <strain evidence="3">CGMCC 1.7693</strain>
    </source>
</reference>
<evidence type="ECO:0000259" key="1">
    <source>
        <dbReference type="Pfam" id="PF12647"/>
    </source>
</evidence>
<dbReference type="RefSeq" id="WP_229720210.1">
    <property type="nucleotide sequence ID" value="NZ_BMLW01000007.1"/>
</dbReference>
<evidence type="ECO:0000313" key="3">
    <source>
        <dbReference type="Proteomes" id="UP000641206"/>
    </source>
</evidence>
<dbReference type="Pfam" id="PF12647">
    <property type="entry name" value="RNHCP"/>
    <property type="match status" value="1"/>
</dbReference>
<dbReference type="InterPro" id="IPR024439">
    <property type="entry name" value="RNHCP"/>
</dbReference>
<proteinExistence type="predicted"/>
<evidence type="ECO:0000313" key="2">
    <source>
        <dbReference type="EMBL" id="GGP11955.1"/>
    </source>
</evidence>
<organism evidence="2 3">
    <name type="scientific">Oceanobacillus neutriphilus</name>
    <dbReference type="NCBI Taxonomy" id="531815"/>
    <lineage>
        <taxon>Bacteria</taxon>
        <taxon>Bacillati</taxon>
        <taxon>Bacillota</taxon>
        <taxon>Bacilli</taxon>
        <taxon>Bacillales</taxon>
        <taxon>Bacillaceae</taxon>
        <taxon>Oceanobacillus</taxon>
    </lineage>
</organism>
<protein>
    <recommendedName>
        <fullName evidence="1">RNHCP domain-containing protein</fullName>
    </recommendedName>
</protein>
<accession>A0ABQ2NW21</accession>
<dbReference type="EMBL" id="BMLW01000007">
    <property type="protein sequence ID" value="GGP11955.1"/>
    <property type="molecule type" value="Genomic_DNA"/>
</dbReference>
<gene>
    <name evidence="2" type="ORF">GCM10011346_26030</name>
</gene>
<name>A0ABQ2NW21_9BACI</name>
<keyword evidence="3" id="KW-1185">Reference proteome</keyword>
<dbReference type="Proteomes" id="UP000641206">
    <property type="component" value="Unassembled WGS sequence"/>
</dbReference>
<sequence>MSRITENTAFQCEHCGAGVAAVTNGSFRNHCPFCLYSKHLDNEPGDRLSTCRGIMRPIQIDYSGKKGYQIIHECNKCGKKQRNKAAVNTIQEDDILRFMKALNQY</sequence>